<proteinExistence type="inferred from homology"/>
<comment type="caution">
    <text evidence="8">The sequence shown here is derived from an EMBL/GenBank/DDBJ whole genome shotgun (WGS) entry which is preliminary data.</text>
</comment>
<dbReference type="GO" id="GO:0005524">
    <property type="term" value="F:ATP binding"/>
    <property type="evidence" value="ECO:0007669"/>
    <property type="project" value="UniProtKB-KW"/>
</dbReference>
<keyword evidence="7" id="KW-0460">Magnesium</keyword>
<evidence type="ECO:0000256" key="5">
    <source>
        <dbReference type="ARBA" id="ARBA00038966"/>
    </source>
</evidence>
<evidence type="ECO:0000256" key="2">
    <source>
        <dbReference type="ARBA" id="ARBA00022741"/>
    </source>
</evidence>
<evidence type="ECO:0000313" key="8">
    <source>
        <dbReference type="EMBL" id="KAL2652510.1"/>
    </source>
</evidence>
<feature type="binding site" evidence="6">
    <location>
        <begin position="16"/>
        <end position="20"/>
    </location>
    <ligand>
        <name>ATP</name>
        <dbReference type="ChEBI" id="CHEBI:30616"/>
    </ligand>
</feature>
<feature type="binding site" evidence="6">
    <location>
        <begin position="160"/>
        <end position="168"/>
    </location>
    <ligand>
        <name>ATP</name>
        <dbReference type="ChEBI" id="CHEBI:30616"/>
    </ligand>
</feature>
<evidence type="ECO:0000256" key="7">
    <source>
        <dbReference type="RuleBase" id="RU361279"/>
    </source>
</evidence>
<dbReference type="GO" id="GO:0046872">
    <property type="term" value="F:metal ion binding"/>
    <property type="evidence" value="ECO:0007669"/>
    <property type="project" value="UniProtKB-KW"/>
</dbReference>
<dbReference type="InterPro" id="IPR024185">
    <property type="entry name" value="FTHF_cligase-like_sf"/>
</dbReference>
<comment type="similarity">
    <text evidence="1 7">Belongs to the 5-formyltetrahydrofolate cyclo-ligase family.</text>
</comment>
<feature type="binding site" evidence="6">
    <location>
        <position position="62"/>
    </location>
    <ligand>
        <name>substrate</name>
    </ligand>
</feature>
<dbReference type="Proteomes" id="UP001605036">
    <property type="component" value="Unassembled WGS sequence"/>
</dbReference>
<dbReference type="NCBIfam" id="TIGR02727">
    <property type="entry name" value="MTHFS_bact"/>
    <property type="match status" value="1"/>
</dbReference>
<comment type="cofactor">
    <cofactor evidence="7">
        <name>Mg(2+)</name>
        <dbReference type="ChEBI" id="CHEBI:18420"/>
    </cofactor>
</comment>
<protein>
    <recommendedName>
        <fullName evidence="5 7">5-formyltetrahydrofolate cyclo-ligase</fullName>
        <ecNumber evidence="5 7">6.3.3.2</ecNumber>
    </recommendedName>
</protein>
<dbReference type="PANTHER" id="PTHR23407:SF1">
    <property type="entry name" value="5-FORMYLTETRAHYDROFOLATE CYCLO-LIGASE"/>
    <property type="match status" value="1"/>
</dbReference>
<dbReference type="SUPFAM" id="SSF100950">
    <property type="entry name" value="NagB/RpiA/CoA transferase-like"/>
    <property type="match status" value="1"/>
</dbReference>
<evidence type="ECO:0000256" key="3">
    <source>
        <dbReference type="ARBA" id="ARBA00022840"/>
    </source>
</evidence>
<keyword evidence="9" id="KW-1185">Reference proteome</keyword>
<dbReference type="GO" id="GO:0030272">
    <property type="term" value="F:5-formyltetrahydrofolate cyclo-ligase activity"/>
    <property type="evidence" value="ECO:0007669"/>
    <property type="project" value="UniProtKB-EC"/>
</dbReference>
<evidence type="ECO:0000313" key="9">
    <source>
        <dbReference type="Proteomes" id="UP001605036"/>
    </source>
</evidence>
<dbReference type="AlphaFoldDB" id="A0ABD1ZMF7"/>
<evidence type="ECO:0000256" key="6">
    <source>
        <dbReference type="PIRSR" id="PIRSR006806-1"/>
    </source>
</evidence>
<organism evidence="8 9">
    <name type="scientific">Riccia fluitans</name>
    <dbReference type="NCBI Taxonomy" id="41844"/>
    <lineage>
        <taxon>Eukaryota</taxon>
        <taxon>Viridiplantae</taxon>
        <taxon>Streptophyta</taxon>
        <taxon>Embryophyta</taxon>
        <taxon>Marchantiophyta</taxon>
        <taxon>Marchantiopsida</taxon>
        <taxon>Marchantiidae</taxon>
        <taxon>Marchantiales</taxon>
        <taxon>Ricciaceae</taxon>
        <taxon>Riccia</taxon>
    </lineage>
</organism>
<feature type="binding site" evidence="6">
    <location>
        <position position="69"/>
    </location>
    <ligand>
        <name>substrate</name>
    </ligand>
</feature>
<keyword evidence="2 6" id="KW-0547">Nucleotide-binding</keyword>
<dbReference type="InterPro" id="IPR002698">
    <property type="entry name" value="FTHF_cligase"/>
</dbReference>
<keyword evidence="7" id="KW-0479">Metal-binding</keyword>
<dbReference type="PANTHER" id="PTHR23407">
    <property type="entry name" value="ATPASE INHIBITOR/5-FORMYLTETRAHYDROFOLATE CYCLO-LIGASE"/>
    <property type="match status" value="1"/>
</dbReference>
<keyword evidence="3 6" id="KW-0067">ATP-binding</keyword>
<dbReference type="EMBL" id="JBHFFA010000001">
    <property type="protein sequence ID" value="KAL2652510.1"/>
    <property type="molecule type" value="Genomic_DNA"/>
</dbReference>
<dbReference type="Pfam" id="PF01812">
    <property type="entry name" value="5-FTHF_cyc-lig"/>
    <property type="match status" value="1"/>
</dbReference>
<comment type="catalytic activity">
    <reaction evidence="4 7">
        <text>(6S)-5-formyl-5,6,7,8-tetrahydrofolate + ATP = (6R)-5,10-methenyltetrahydrofolate + ADP + phosphate</text>
        <dbReference type="Rhea" id="RHEA:10488"/>
        <dbReference type="ChEBI" id="CHEBI:30616"/>
        <dbReference type="ChEBI" id="CHEBI:43474"/>
        <dbReference type="ChEBI" id="CHEBI:57455"/>
        <dbReference type="ChEBI" id="CHEBI:57457"/>
        <dbReference type="ChEBI" id="CHEBI:456216"/>
        <dbReference type="EC" id="6.3.3.2"/>
    </reaction>
</comment>
<sequence>MATIAGPAVELLRQQKKALRLAMKRTLRNFPLESRLEEDKAIQKHVLSADWFAQSRSLCAYLSCAALREVDTNQIVASILQHDASEMAKELYVPRIVDREANMVMLNVSTTEDLVTNSMGIVEPDFTDSGGHPRKSVLEASHPVDVLLVPGLVFDRSGRRCGRGGGYYDVFLSKYLELVKDKNWKRPLLVALAYSVQVVADPVPIAETDVPVDALVLASGVLPVSDYAIKLMSTEQT</sequence>
<dbReference type="Gene3D" id="3.40.50.10420">
    <property type="entry name" value="NagB/RpiA/CoA transferase-like"/>
    <property type="match status" value="1"/>
</dbReference>
<accession>A0ABD1ZMF7</accession>
<gene>
    <name evidence="8" type="ORF">R1flu_020638</name>
</gene>
<dbReference type="EC" id="6.3.3.2" evidence="5 7"/>
<dbReference type="PIRSF" id="PIRSF006806">
    <property type="entry name" value="FTHF_cligase"/>
    <property type="match status" value="1"/>
</dbReference>
<dbReference type="InterPro" id="IPR037171">
    <property type="entry name" value="NagB/RpiA_transferase-like"/>
</dbReference>
<evidence type="ECO:0000256" key="1">
    <source>
        <dbReference type="ARBA" id="ARBA00010638"/>
    </source>
</evidence>
<reference evidence="8 9" key="1">
    <citation type="submission" date="2024-09" db="EMBL/GenBank/DDBJ databases">
        <title>Chromosome-scale assembly of Riccia fluitans.</title>
        <authorList>
            <person name="Paukszto L."/>
            <person name="Sawicki J."/>
            <person name="Karawczyk K."/>
            <person name="Piernik-Szablinska J."/>
            <person name="Szczecinska M."/>
            <person name="Mazdziarz M."/>
        </authorList>
    </citation>
    <scope>NUCLEOTIDE SEQUENCE [LARGE SCALE GENOMIC DNA]</scope>
    <source>
        <strain evidence="8">Rf_01</strain>
        <tissue evidence="8">Aerial parts of the thallus</tissue>
    </source>
</reference>
<evidence type="ECO:0000256" key="4">
    <source>
        <dbReference type="ARBA" id="ARBA00036539"/>
    </source>
</evidence>
<name>A0ABD1ZMF7_9MARC</name>